<accession>A0A381RQZ3</accession>
<dbReference type="SUPFAM" id="SSF52821">
    <property type="entry name" value="Rhodanese/Cell cycle control phosphatase"/>
    <property type="match status" value="1"/>
</dbReference>
<dbReference type="EMBL" id="UINC01001963">
    <property type="protein sequence ID" value="SUZ91283.1"/>
    <property type="molecule type" value="Genomic_DNA"/>
</dbReference>
<dbReference type="Gene3D" id="3.40.250.10">
    <property type="entry name" value="Rhodanese-like domain"/>
    <property type="match status" value="1"/>
</dbReference>
<reference evidence="2" key="1">
    <citation type="submission" date="2018-05" db="EMBL/GenBank/DDBJ databases">
        <authorList>
            <person name="Lanie J.A."/>
            <person name="Ng W.-L."/>
            <person name="Kazmierczak K.M."/>
            <person name="Andrzejewski T.M."/>
            <person name="Davidsen T.M."/>
            <person name="Wayne K.J."/>
            <person name="Tettelin H."/>
            <person name="Glass J.I."/>
            <person name="Rusch D."/>
            <person name="Podicherti R."/>
            <person name="Tsui H.-C.T."/>
            <person name="Winkler M.E."/>
        </authorList>
    </citation>
    <scope>NUCLEOTIDE SEQUENCE</scope>
</reference>
<dbReference type="AlphaFoldDB" id="A0A381RQZ3"/>
<protein>
    <recommendedName>
        <fullName evidence="1">Rhodanese domain-containing protein</fullName>
    </recommendedName>
</protein>
<dbReference type="PROSITE" id="PS50206">
    <property type="entry name" value="RHODANESE_3"/>
    <property type="match status" value="1"/>
</dbReference>
<dbReference type="Pfam" id="PF00581">
    <property type="entry name" value="Rhodanese"/>
    <property type="match status" value="1"/>
</dbReference>
<dbReference type="SMART" id="SM00450">
    <property type="entry name" value="RHOD"/>
    <property type="match status" value="1"/>
</dbReference>
<dbReference type="InterPro" id="IPR001763">
    <property type="entry name" value="Rhodanese-like_dom"/>
</dbReference>
<proteinExistence type="predicted"/>
<name>A0A381RQZ3_9ZZZZ</name>
<evidence type="ECO:0000313" key="2">
    <source>
        <dbReference type="EMBL" id="SUZ91283.1"/>
    </source>
</evidence>
<organism evidence="2">
    <name type="scientific">marine metagenome</name>
    <dbReference type="NCBI Taxonomy" id="408172"/>
    <lineage>
        <taxon>unclassified sequences</taxon>
        <taxon>metagenomes</taxon>
        <taxon>ecological metagenomes</taxon>
    </lineage>
</organism>
<gene>
    <name evidence="2" type="ORF">METZ01_LOCUS44137</name>
</gene>
<dbReference type="InterPro" id="IPR036873">
    <property type="entry name" value="Rhodanese-like_dom_sf"/>
</dbReference>
<evidence type="ECO:0000259" key="1">
    <source>
        <dbReference type="PROSITE" id="PS50206"/>
    </source>
</evidence>
<feature type="domain" description="Rhodanese" evidence="1">
    <location>
        <begin position="19"/>
        <end position="108"/>
    </location>
</feature>
<sequence length="124" mass="13246">MAIARISKEDLQARLESEPANSPILIDARLKYPYEHSTVTLPSAIRMLPDSYDASGLSQDNDIVVYDSDPGELASVQLAASLIRQGFRAVVLKGGINDWIAAKLPTDSKDAPVMAPPKAGALKG</sequence>